<organism evidence="3 4">
    <name type="scientific">Jiangella aurantiaca</name>
    <dbReference type="NCBI Taxonomy" id="2530373"/>
    <lineage>
        <taxon>Bacteria</taxon>
        <taxon>Bacillati</taxon>
        <taxon>Actinomycetota</taxon>
        <taxon>Actinomycetes</taxon>
        <taxon>Jiangellales</taxon>
        <taxon>Jiangellaceae</taxon>
        <taxon>Jiangella</taxon>
    </lineage>
</organism>
<comment type="caution">
    <text evidence="3">The sequence shown here is derived from an EMBL/GenBank/DDBJ whole genome shotgun (WGS) entry which is preliminary data.</text>
</comment>
<dbReference type="Pfam" id="PF13280">
    <property type="entry name" value="WYL"/>
    <property type="match status" value="1"/>
</dbReference>
<dbReference type="AlphaFoldDB" id="A0A4V2YSM3"/>
<evidence type="ECO:0000313" key="4">
    <source>
        <dbReference type="Proteomes" id="UP000295217"/>
    </source>
</evidence>
<evidence type="ECO:0000313" key="3">
    <source>
        <dbReference type="EMBL" id="TDD70267.1"/>
    </source>
</evidence>
<proteinExistence type="predicted"/>
<dbReference type="Pfam" id="PF25583">
    <property type="entry name" value="WCX"/>
    <property type="match status" value="1"/>
</dbReference>
<dbReference type="InterPro" id="IPR057727">
    <property type="entry name" value="WCX_dom"/>
</dbReference>
<dbReference type="PROSITE" id="PS52050">
    <property type="entry name" value="WYL"/>
    <property type="match status" value="1"/>
</dbReference>
<feature type="domain" description="WCX" evidence="2">
    <location>
        <begin position="335"/>
        <end position="408"/>
    </location>
</feature>
<evidence type="ECO:0000259" key="2">
    <source>
        <dbReference type="Pfam" id="PF25583"/>
    </source>
</evidence>
<accession>A0A4V2YSM3</accession>
<keyword evidence="4" id="KW-1185">Reference proteome</keyword>
<gene>
    <name evidence="3" type="ORF">E1262_10515</name>
</gene>
<evidence type="ECO:0000259" key="1">
    <source>
        <dbReference type="Pfam" id="PF13280"/>
    </source>
</evidence>
<name>A0A4V2YSM3_9ACTN</name>
<dbReference type="Proteomes" id="UP000295217">
    <property type="component" value="Unassembled WGS sequence"/>
</dbReference>
<sequence>MRQPRQRVPDAGRHPPNRLLGVRACRFLLGVHHRHLLRRRSATPPVARSTVKALVVVGSDPIPRRYGRPPAGLHRISAPTAGCDLTARVVSGVPPRVAATCRRRRGRMPGGRDQLGPLERLTRLLLALESAEPAGLPAGRLVAIGEYGADSTYDAQRQLSRDVTALTTIGWDIRNVAGPGVDAHYRLYARDTRLRVELSPDQQVELVRAALVAGDPGFRERLGDVPAPVDEDLVRSGEPRRAAPDPLTEAAYAVEQRCLVRFTYKGRPRVVRPQLVRPGASGWYLYGHETDSSEMKWFVTHRMSDVALGAPGTAGPVREVTADELNPITWTRDPRIDVVVETASEHEPEVTTMLGTPSAREADGEVVRLTVPVTHRAAFRARLYELGRRARVVAPPEFVDEIVADLRRFVSPLR</sequence>
<dbReference type="EMBL" id="SMLB01000010">
    <property type="protein sequence ID" value="TDD70267.1"/>
    <property type="molecule type" value="Genomic_DNA"/>
</dbReference>
<feature type="domain" description="WYL" evidence="1">
    <location>
        <begin position="248"/>
        <end position="307"/>
    </location>
</feature>
<protein>
    <submittedName>
        <fullName evidence="3">WYL domain-containing protein</fullName>
    </submittedName>
</protein>
<reference evidence="3 4" key="1">
    <citation type="submission" date="2019-02" db="EMBL/GenBank/DDBJ databases">
        <title>Draft genome sequences of novel Actinobacteria.</title>
        <authorList>
            <person name="Sahin N."/>
            <person name="Ay H."/>
            <person name="Saygin H."/>
        </authorList>
    </citation>
    <scope>NUCLEOTIDE SEQUENCE [LARGE SCALE GENOMIC DNA]</scope>
    <source>
        <strain evidence="3 4">8K307</strain>
    </source>
</reference>
<dbReference type="OrthoDB" id="5176814at2"/>
<dbReference type="InterPro" id="IPR026881">
    <property type="entry name" value="WYL_dom"/>
</dbReference>